<dbReference type="InterPro" id="IPR036890">
    <property type="entry name" value="HATPase_C_sf"/>
</dbReference>
<dbReference type="GO" id="GO:0005524">
    <property type="term" value="F:ATP binding"/>
    <property type="evidence" value="ECO:0007669"/>
    <property type="project" value="UniProtKB-KW"/>
</dbReference>
<evidence type="ECO:0000256" key="2">
    <source>
        <dbReference type="ARBA" id="ARBA00022741"/>
    </source>
</evidence>
<dbReference type="NCBIfam" id="TIGR00229">
    <property type="entry name" value="sensory_box"/>
    <property type="match status" value="1"/>
</dbReference>
<keyword evidence="1" id="KW-0808">Transferase</keyword>
<feature type="non-terminal residue" evidence="9">
    <location>
        <position position="286"/>
    </location>
</feature>
<evidence type="ECO:0000259" key="7">
    <source>
        <dbReference type="PROSITE" id="PS50112"/>
    </source>
</evidence>
<dbReference type="PROSITE" id="PS50112">
    <property type="entry name" value="PAS"/>
    <property type="match status" value="1"/>
</dbReference>
<dbReference type="SUPFAM" id="SSF55785">
    <property type="entry name" value="PYP-like sensor domain (PAS domain)"/>
    <property type="match status" value="1"/>
</dbReference>
<reference evidence="9" key="1">
    <citation type="journal article" date="2014" name="Front. Microbiol.">
        <title>High frequency of phylogenetically diverse reductive dehalogenase-homologous genes in deep subseafloor sedimentary metagenomes.</title>
        <authorList>
            <person name="Kawai M."/>
            <person name="Futagami T."/>
            <person name="Toyoda A."/>
            <person name="Takaki Y."/>
            <person name="Nishi S."/>
            <person name="Hori S."/>
            <person name="Arai W."/>
            <person name="Tsubouchi T."/>
            <person name="Morono Y."/>
            <person name="Uchiyama I."/>
            <person name="Ito T."/>
            <person name="Fujiyama A."/>
            <person name="Inagaki F."/>
            <person name="Takami H."/>
        </authorList>
    </citation>
    <scope>NUCLEOTIDE SEQUENCE</scope>
    <source>
        <strain evidence="9">Expedition CK06-06</strain>
    </source>
</reference>
<dbReference type="Gene3D" id="3.30.565.10">
    <property type="entry name" value="Histidine kinase-like ATPase, C-terminal domain"/>
    <property type="match status" value="1"/>
</dbReference>
<accession>X0T421</accession>
<feature type="domain" description="PAC" evidence="8">
    <location>
        <begin position="85"/>
        <end position="136"/>
    </location>
</feature>
<dbReference type="InterPro" id="IPR035965">
    <property type="entry name" value="PAS-like_dom_sf"/>
</dbReference>
<dbReference type="AlphaFoldDB" id="X0T421"/>
<dbReference type="InterPro" id="IPR000700">
    <property type="entry name" value="PAS-assoc_C"/>
</dbReference>
<dbReference type="GO" id="GO:0000155">
    <property type="term" value="F:phosphorelay sensor kinase activity"/>
    <property type="evidence" value="ECO:0007669"/>
    <property type="project" value="InterPro"/>
</dbReference>
<protein>
    <recommendedName>
        <fullName evidence="10">PAS domain-containing protein</fullName>
    </recommendedName>
</protein>
<dbReference type="PANTHER" id="PTHR43065">
    <property type="entry name" value="SENSOR HISTIDINE KINASE"/>
    <property type="match status" value="1"/>
</dbReference>
<keyword evidence="3" id="KW-0418">Kinase</keyword>
<name>X0T421_9ZZZZ</name>
<dbReference type="Pfam" id="PF13426">
    <property type="entry name" value="PAS_9"/>
    <property type="match status" value="1"/>
</dbReference>
<organism evidence="9">
    <name type="scientific">marine sediment metagenome</name>
    <dbReference type="NCBI Taxonomy" id="412755"/>
    <lineage>
        <taxon>unclassified sequences</taxon>
        <taxon>metagenomes</taxon>
        <taxon>ecological metagenomes</taxon>
    </lineage>
</organism>
<evidence type="ECO:0000256" key="4">
    <source>
        <dbReference type="ARBA" id="ARBA00022840"/>
    </source>
</evidence>
<feature type="domain" description="Histidine kinase" evidence="6">
    <location>
        <begin position="156"/>
        <end position="286"/>
    </location>
</feature>
<dbReference type="SUPFAM" id="SSF47384">
    <property type="entry name" value="Homodimeric domain of signal transducing histidine kinase"/>
    <property type="match status" value="1"/>
</dbReference>
<dbReference type="Pfam" id="PF00512">
    <property type="entry name" value="HisKA"/>
    <property type="match status" value="1"/>
</dbReference>
<comment type="caution">
    <text evidence="9">The sequence shown here is derived from an EMBL/GenBank/DDBJ whole genome shotgun (WGS) entry which is preliminary data.</text>
</comment>
<dbReference type="InterPro" id="IPR005467">
    <property type="entry name" value="His_kinase_dom"/>
</dbReference>
<dbReference type="CDD" id="cd00082">
    <property type="entry name" value="HisKA"/>
    <property type="match status" value="1"/>
</dbReference>
<dbReference type="PROSITE" id="PS50113">
    <property type="entry name" value="PAC"/>
    <property type="match status" value="1"/>
</dbReference>
<sequence>ETRESERVLRESEEFSSSLLNNSPNPMLVINPDTSVRYVNPTLERLTGFSSAEIIGRKAPYPWWIKETLESTNRDLEEAMRKGAMGLEELFQKKDGEQFWVEITSTPVTMDGELKYYLANWVDITERKRAEEREKQLQQELSLSSRLASIGQLAAGVAHEINNPLTTVVGFSQLLLEKTTDEDIKRSLEMIHNEGWRAAKIVENLLTFARRRQPQRQPQDINDVLQKALDLRAYELKTSNIEVTLDLAPGLPMAVVDFHQIQEVFLNIILNAEQTMLEANKRGKLS</sequence>
<dbReference type="PROSITE" id="PS50109">
    <property type="entry name" value="HIS_KIN"/>
    <property type="match status" value="1"/>
</dbReference>
<evidence type="ECO:0000259" key="8">
    <source>
        <dbReference type="PROSITE" id="PS50113"/>
    </source>
</evidence>
<dbReference type="EMBL" id="BARS01015232">
    <property type="protein sequence ID" value="GAF88243.1"/>
    <property type="molecule type" value="Genomic_DNA"/>
</dbReference>
<dbReference type="InterPro" id="IPR000014">
    <property type="entry name" value="PAS"/>
</dbReference>
<dbReference type="CDD" id="cd00130">
    <property type="entry name" value="PAS"/>
    <property type="match status" value="1"/>
</dbReference>
<keyword evidence="5" id="KW-0902">Two-component regulatory system</keyword>
<dbReference type="Gene3D" id="1.10.287.130">
    <property type="match status" value="1"/>
</dbReference>
<evidence type="ECO:0000256" key="5">
    <source>
        <dbReference type="ARBA" id="ARBA00023012"/>
    </source>
</evidence>
<dbReference type="InterPro" id="IPR036097">
    <property type="entry name" value="HisK_dim/P_sf"/>
</dbReference>
<evidence type="ECO:0008006" key="10">
    <source>
        <dbReference type="Google" id="ProtNLM"/>
    </source>
</evidence>
<dbReference type="SMART" id="SM00091">
    <property type="entry name" value="PAS"/>
    <property type="match status" value="1"/>
</dbReference>
<dbReference type="InterPro" id="IPR003661">
    <property type="entry name" value="HisK_dim/P_dom"/>
</dbReference>
<dbReference type="Gene3D" id="3.30.450.20">
    <property type="entry name" value="PAS domain"/>
    <property type="match status" value="1"/>
</dbReference>
<keyword evidence="2" id="KW-0547">Nucleotide-binding</keyword>
<dbReference type="SMART" id="SM00388">
    <property type="entry name" value="HisKA"/>
    <property type="match status" value="1"/>
</dbReference>
<gene>
    <name evidence="9" type="ORF">S01H1_25257</name>
</gene>
<evidence type="ECO:0000259" key="6">
    <source>
        <dbReference type="PROSITE" id="PS50109"/>
    </source>
</evidence>
<proteinExistence type="predicted"/>
<evidence type="ECO:0000256" key="1">
    <source>
        <dbReference type="ARBA" id="ARBA00022679"/>
    </source>
</evidence>
<dbReference type="PANTHER" id="PTHR43065:SF46">
    <property type="entry name" value="C4-DICARBOXYLATE TRANSPORT SENSOR PROTEIN DCTB"/>
    <property type="match status" value="1"/>
</dbReference>
<feature type="non-terminal residue" evidence="9">
    <location>
        <position position="1"/>
    </location>
</feature>
<keyword evidence="4" id="KW-0067">ATP-binding</keyword>
<evidence type="ECO:0000256" key="3">
    <source>
        <dbReference type="ARBA" id="ARBA00022777"/>
    </source>
</evidence>
<dbReference type="SUPFAM" id="SSF55874">
    <property type="entry name" value="ATPase domain of HSP90 chaperone/DNA topoisomerase II/histidine kinase"/>
    <property type="match status" value="1"/>
</dbReference>
<feature type="domain" description="PAS" evidence="7">
    <location>
        <begin position="12"/>
        <end position="83"/>
    </location>
</feature>
<evidence type="ECO:0000313" key="9">
    <source>
        <dbReference type="EMBL" id="GAF88243.1"/>
    </source>
</evidence>